<evidence type="ECO:0000259" key="2">
    <source>
        <dbReference type="Pfam" id="PF22770"/>
    </source>
</evidence>
<reference evidence="4" key="1">
    <citation type="submission" date="2016-11" db="UniProtKB">
        <authorList>
            <consortium name="WormBaseParasite"/>
        </authorList>
    </citation>
    <scope>IDENTIFICATION</scope>
</reference>
<accession>A0A1I8BVD3</accession>
<evidence type="ECO:0000256" key="1">
    <source>
        <dbReference type="SAM" id="Coils"/>
    </source>
</evidence>
<name>A0A1I8BVD3_MELHA</name>
<dbReference type="WBParaSite" id="MhA1_Contig660.frz3.gene11">
    <property type="protein sequence ID" value="MhA1_Contig660.frz3.gene11"/>
    <property type="gene ID" value="MhA1_Contig660.frz3.gene11"/>
</dbReference>
<dbReference type="Pfam" id="PF22770">
    <property type="entry name" value="POP1_C"/>
    <property type="match status" value="1"/>
</dbReference>
<proteinExistence type="predicted"/>
<evidence type="ECO:0000313" key="3">
    <source>
        <dbReference type="Proteomes" id="UP000095281"/>
    </source>
</evidence>
<protein>
    <submittedName>
        <fullName evidence="4">Beta-lactamase domain-containing protein</fullName>
    </submittedName>
</protein>
<evidence type="ECO:0000313" key="4">
    <source>
        <dbReference type="WBParaSite" id="MhA1_Contig660.frz3.gene11"/>
    </source>
</evidence>
<feature type="domain" description="POP1 C-terminal" evidence="2">
    <location>
        <begin position="32"/>
        <end position="132"/>
    </location>
</feature>
<feature type="coiled-coil region" evidence="1">
    <location>
        <begin position="52"/>
        <end position="86"/>
    </location>
</feature>
<dbReference type="Proteomes" id="UP000095281">
    <property type="component" value="Unplaced"/>
</dbReference>
<dbReference type="AlphaFoldDB" id="A0A1I8BVD3"/>
<sequence length="150" mass="17423">NGYKNKEIEGFLPLLEENFSNGILINELENKPFNKQINLKTLFPSYLNKKELKTLRNKRKREKKRKKKIENKNLIKEENLNIEEDKRQPIGFIINGSYSFIEARGTALGYALLPSFKLVNSERIVFVQNNGEKGPCYKATIEINFSNAEI</sequence>
<organism evidence="3 4">
    <name type="scientific">Meloidogyne hapla</name>
    <name type="common">Root-knot nematode worm</name>
    <dbReference type="NCBI Taxonomy" id="6305"/>
    <lineage>
        <taxon>Eukaryota</taxon>
        <taxon>Metazoa</taxon>
        <taxon>Ecdysozoa</taxon>
        <taxon>Nematoda</taxon>
        <taxon>Chromadorea</taxon>
        <taxon>Rhabditida</taxon>
        <taxon>Tylenchina</taxon>
        <taxon>Tylenchomorpha</taxon>
        <taxon>Tylenchoidea</taxon>
        <taxon>Meloidogynidae</taxon>
        <taxon>Meloidogyninae</taxon>
        <taxon>Meloidogyne</taxon>
    </lineage>
</organism>
<keyword evidence="1" id="KW-0175">Coiled coil</keyword>
<dbReference type="InterPro" id="IPR055079">
    <property type="entry name" value="POP1_C"/>
</dbReference>
<keyword evidence="3" id="KW-1185">Reference proteome</keyword>